<dbReference type="GO" id="GO:0005351">
    <property type="term" value="F:carbohydrate:proton symporter activity"/>
    <property type="evidence" value="ECO:0007669"/>
    <property type="project" value="TreeGrafter"/>
</dbReference>
<dbReference type="InterPro" id="IPR003663">
    <property type="entry name" value="Sugar/inositol_transpt"/>
</dbReference>
<dbReference type="Proteomes" id="UP000076837">
    <property type="component" value="Unassembled WGS sequence"/>
</dbReference>
<name>A0A162WU26_DIDRA</name>
<keyword evidence="4 8" id="KW-0812">Transmembrane</keyword>
<dbReference type="InterPro" id="IPR005828">
    <property type="entry name" value="MFS_sugar_transport-like"/>
</dbReference>
<comment type="subcellular location">
    <subcellularLocation>
        <location evidence="1">Membrane</location>
        <topology evidence="1">Multi-pass membrane protein</topology>
    </subcellularLocation>
</comment>
<evidence type="ECO:0000256" key="6">
    <source>
        <dbReference type="ARBA" id="ARBA00023136"/>
    </source>
</evidence>
<organism evidence="8 9">
    <name type="scientific">Didymella rabiei</name>
    <name type="common">Chickpea ascochyta blight fungus</name>
    <name type="synonym">Mycosphaerella rabiei</name>
    <dbReference type="NCBI Taxonomy" id="5454"/>
    <lineage>
        <taxon>Eukaryota</taxon>
        <taxon>Fungi</taxon>
        <taxon>Dikarya</taxon>
        <taxon>Ascomycota</taxon>
        <taxon>Pezizomycotina</taxon>
        <taxon>Dothideomycetes</taxon>
        <taxon>Pleosporomycetidae</taxon>
        <taxon>Pleosporales</taxon>
        <taxon>Pleosporineae</taxon>
        <taxon>Didymellaceae</taxon>
        <taxon>Ascochyta</taxon>
    </lineage>
</organism>
<evidence type="ECO:0000313" key="9">
    <source>
        <dbReference type="Proteomes" id="UP000076837"/>
    </source>
</evidence>
<dbReference type="InterPro" id="IPR036259">
    <property type="entry name" value="MFS_trans_sf"/>
</dbReference>
<dbReference type="EMBL" id="JYNV01000298">
    <property type="protein sequence ID" value="KZM19205.1"/>
    <property type="molecule type" value="Genomic_DNA"/>
</dbReference>
<dbReference type="Gene3D" id="1.20.1250.20">
    <property type="entry name" value="MFS general substrate transporter like domains"/>
    <property type="match status" value="1"/>
</dbReference>
<protein>
    <submittedName>
        <fullName evidence="8">Substrate-specific transmembrane transporter</fullName>
    </submittedName>
</protein>
<evidence type="ECO:0000313" key="8">
    <source>
        <dbReference type="EMBL" id="KZM19205.1"/>
    </source>
</evidence>
<evidence type="ECO:0000256" key="7">
    <source>
        <dbReference type="RuleBase" id="RU003346"/>
    </source>
</evidence>
<dbReference type="InterPro" id="IPR050360">
    <property type="entry name" value="MFS_Sugar_Transporters"/>
</dbReference>
<keyword evidence="3 7" id="KW-0813">Transport</keyword>
<dbReference type="GO" id="GO:0016020">
    <property type="term" value="C:membrane"/>
    <property type="evidence" value="ECO:0007669"/>
    <property type="project" value="UniProtKB-SubCell"/>
</dbReference>
<dbReference type="PROSITE" id="PS00217">
    <property type="entry name" value="SUGAR_TRANSPORT_2"/>
    <property type="match status" value="1"/>
</dbReference>
<comment type="similarity">
    <text evidence="2 7">Belongs to the major facilitator superfamily. Sugar transporter (TC 2.A.1.1) family.</text>
</comment>
<dbReference type="OrthoDB" id="2544694at2759"/>
<evidence type="ECO:0000256" key="4">
    <source>
        <dbReference type="ARBA" id="ARBA00022692"/>
    </source>
</evidence>
<reference evidence="8 9" key="1">
    <citation type="journal article" date="2016" name="Sci. Rep.">
        <title>Draft genome sequencing and secretome analysis of fungal phytopathogen Ascochyta rabiei provides insight into the necrotrophic effector repertoire.</title>
        <authorList>
            <person name="Verma S."/>
            <person name="Gazara R.K."/>
            <person name="Nizam S."/>
            <person name="Parween S."/>
            <person name="Chattopadhyay D."/>
            <person name="Verma P.K."/>
        </authorList>
    </citation>
    <scope>NUCLEOTIDE SEQUENCE [LARGE SCALE GENOMIC DNA]</scope>
    <source>
        <strain evidence="8 9">ArDII</strain>
    </source>
</reference>
<gene>
    <name evidence="8" type="ORF">ST47_g9669</name>
</gene>
<dbReference type="PANTHER" id="PTHR48022">
    <property type="entry name" value="PLASTIDIC GLUCOSE TRANSPORTER 4"/>
    <property type="match status" value="1"/>
</dbReference>
<dbReference type="Pfam" id="PF00083">
    <property type="entry name" value="Sugar_tr"/>
    <property type="match status" value="1"/>
</dbReference>
<dbReference type="SUPFAM" id="SSF103473">
    <property type="entry name" value="MFS general substrate transporter"/>
    <property type="match status" value="1"/>
</dbReference>
<dbReference type="AlphaFoldDB" id="A0A162WU26"/>
<dbReference type="PROSITE" id="PS50850">
    <property type="entry name" value="MFS"/>
    <property type="match status" value="1"/>
</dbReference>
<evidence type="ECO:0000256" key="2">
    <source>
        <dbReference type="ARBA" id="ARBA00010992"/>
    </source>
</evidence>
<evidence type="ECO:0000256" key="3">
    <source>
        <dbReference type="ARBA" id="ARBA00022448"/>
    </source>
</evidence>
<comment type="caution">
    <text evidence="8">The sequence shown here is derived from an EMBL/GenBank/DDBJ whole genome shotgun (WGS) entry which is preliminary data.</text>
</comment>
<evidence type="ECO:0000256" key="5">
    <source>
        <dbReference type="ARBA" id="ARBA00022989"/>
    </source>
</evidence>
<dbReference type="InterPro" id="IPR005829">
    <property type="entry name" value="Sugar_transporter_CS"/>
</dbReference>
<dbReference type="PRINTS" id="PR00171">
    <property type="entry name" value="SUGRTRNSPORT"/>
</dbReference>
<keyword evidence="9" id="KW-1185">Reference proteome</keyword>
<keyword evidence="5" id="KW-1133">Transmembrane helix</keyword>
<accession>A0A162WU26</accession>
<keyword evidence="6" id="KW-0472">Membrane</keyword>
<sequence length="529" mass="58039">MTIITDHIRSAWSDKQTHVVMFSATAIALYGYDQGLLSLVNTNENYLSTMGIGKESPIVGVVVAVYYLGTAVGAVLFSWLADRLGRKKSIFFSLAAASLGNLIMFVAGFKFQQIALGVMLAGRVIMGLGVGGIDAVIPTYSSELAADDARGKSLAQEFQSNIFGLLMAFGINLGVTLALGKSNQWAWRIPIIVMQVYPVALMSLVGTLPESPRWLVFHDKQDEAKAALEEIYGDDSEQQYDELVEAHEKEQGDSVGYLDMLNPYHAQFHPTVVTIMCQVNQALTGYGAVSVYGPQIFQLLGFDTRTSEYLTLGNYTSYFFLMTFAWLLIDAIGRRKLLVQGSMLLSASFLVLTVFGGLSENSSKIDIPVVVPGILGSITLFIATGAFGIGWLATVWLIPTEIFPTTSRAQGTAISVVIWGFANFAITFLTPIMFNNLSYFIFLVFAATNATAGIWTYLYLPETGGRSFDDNQEFFKQAGEAKTWRVSKVAKGEWSKMLYPDPESDGDRLIDAERVPLLRRVQDQVPSAE</sequence>
<dbReference type="PANTHER" id="PTHR48022:SF68">
    <property type="entry name" value="MAJOR FACILITATOR SUPERFAMILY (MFS) PROFILE DOMAIN-CONTAINING PROTEIN-RELATED"/>
    <property type="match status" value="1"/>
</dbReference>
<proteinExistence type="inferred from homology"/>
<dbReference type="NCBIfam" id="TIGR00879">
    <property type="entry name" value="SP"/>
    <property type="match status" value="1"/>
</dbReference>
<dbReference type="InterPro" id="IPR020846">
    <property type="entry name" value="MFS_dom"/>
</dbReference>
<evidence type="ECO:0000256" key="1">
    <source>
        <dbReference type="ARBA" id="ARBA00004141"/>
    </source>
</evidence>